<reference evidence="7 8" key="1">
    <citation type="submission" date="2017-02" db="EMBL/GenBank/DDBJ databases">
        <authorList>
            <person name="Peterson S.W."/>
        </authorList>
    </citation>
    <scope>NUCLEOTIDE SEQUENCE [LARGE SCALE GENOMIC DNA]</scope>
    <source>
        <strain evidence="7 8">LSP_Lj1</strain>
    </source>
</reference>
<evidence type="ECO:0000256" key="4">
    <source>
        <dbReference type="ARBA" id="ARBA00023136"/>
    </source>
</evidence>
<feature type="transmembrane region" description="Helical" evidence="5">
    <location>
        <begin position="251"/>
        <end position="275"/>
    </location>
</feature>
<comment type="subcellular location">
    <subcellularLocation>
        <location evidence="1">Cell membrane</location>
        <topology evidence="1">Multi-pass membrane protein</topology>
    </subcellularLocation>
</comment>
<keyword evidence="8" id="KW-1185">Reference proteome</keyword>
<feature type="transmembrane region" description="Helical" evidence="5">
    <location>
        <begin position="153"/>
        <end position="175"/>
    </location>
</feature>
<organism evidence="7 8">
    <name type="scientific">Luteococcus japonicus LSP_Lj1</name>
    <dbReference type="NCBI Taxonomy" id="1255658"/>
    <lineage>
        <taxon>Bacteria</taxon>
        <taxon>Bacillati</taxon>
        <taxon>Actinomycetota</taxon>
        <taxon>Actinomycetes</taxon>
        <taxon>Propionibacteriales</taxon>
        <taxon>Propionibacteriaceae</taxon>
        <taxon>Luteococcus</taxon>
    </lineage>
</organism>
<evidence type="ECO:0000256" key="5">
    <source>
        <dbReference type="SAM" id="Phobius"/>
    </source>
</evidence>
<feature type="transmembrane region" description="Helical" evidence="5">
    <location>
        <begin position="378"/>
        <end position="399"/>
    </location>
</feature>
<dbReference type="PANTHER" id="PTHR23501:SF1">
    <property type="entry name" value="TRANSPORT PROTEIN HSRA-RELATED"/>
    <property type="match status" value="1"/>
</dbReference>
<dbReference type="GO" id="GO:0022857">
    <property type="term" value="F:transmembrane transporter activity"/>
    <property type="evidence" value="ECO:0007669"/>
    <property type="project" value="InterPro"/>
</dbReference>
<keyword evidence="3 5" id="KW-1133">Transmembrane helix</keyword>
<dbReference type="STRING" id="1255658.FM114_14130"/>
<keyword evidence="2 5" id="KW-0812">Transmembrane</keyword>
<evidence type="ECO:0000313" key="8">
    <source>
        <dbReference type="Proteomes" id="UP000188342"/>
    </source>
</evidence>
<dbReference type="InterPro" id="IPR011701">
    <property type="entry name" value="MFS"/>
</dbReference>
<protein>
    <submittedName>
        <fullName evidence="7">Permeases of the major facilitator superfamily</fullName>
    </submittedName>
</protein>
<dbReference type="PROSITE" id="PS50850">
    <property type="entry name" value="MFS"/>
    <property type="match status" value="1"/>
</dbReference>
<dbReference type="GO" id="GO:0005886">
    <property type="term" value="C:plasma membrane"/>
    <property type="evidence" value="ECO:0007669"/>
    <property type="project" value="UniProtKB-SubCell"/>
</dbReference>
<feature type="transmembrane region" description="Helical" evidence="5">
    <location>
        <begin position="91"/>
        <end position="113"/>
    </location>
</feature>
<feature type="transmembrane region" description="Helical" evidence="5">
    <location>
        <begin position="187"/>
        <end position="206"/>
    </location>
</feature>
<dbReference type="PANTHER" id="PTHR23501">
    <property type="entry name" value="MAJOR FACILITATOR SUPERFAMILY"/>
    <property type="match status" value="1"/>
</dbReference>
<accession>A0A1R4KG42</accession>
<name>A0A1R4KG42_9ACTN</name>
<sequence length="443" mass="45191">MVLAFLSAMALNGLDATIITPALPRIASDLGAGLDHITAVEWSFLVAAGLALPAAGWAGSRWRPAWVLACCSVVFALGCAVALAAPVLEVLVAARALQGIASGLMVPVGLVMAYDGATGSDRLRIARWTTVPLTLVPMVGPLLGGWLTQHHGWRSMFAVLLVLAMVVALTTWWVGRDGRATDPAARLDAIGLLLVGGAILLATIALPLSSSSLPLALGCLVVAVPVAFLARRWCRRPGRVLDLGVTRLRTFRAGLVTTALCAAVVNALLCAVPVLLVTRQGHSTTEAGLVLAAESLGVLLGARLVGSAQRFGVRGWVLASVLATVPCVVVALLGGGRWALPTAATGLALVGILLGQPTMLGQVMAFHGLAGEQMPSATVLLMGLRSVASAWGVVAVSLTLPHPGAALWCAALTVVLVLALLLPVGRVPAATWAATVGDGPGPA</sequence>
<proteinExistence type="predicted"/>
<evidence type="ECO:0000256" key="1">
    <source>
        <dbReference type="ARBA" id="ARBA00004651"/>
    </source>
</evidence>
<feature type="domain" description="Major facilitator superfamily (MFS) profile" evidence="6">
    <location>
        <begin position="1"/>
        <end position="428"/>
    </location>
</feature>
<dbReference type="Proteomes" id="UP000188342">
    <property type="component" value="Unassembled WGS sequence"/>
</dbReference>
<dbReference type="InterPro" id="IPR036259">
    <property type="entry name" value="MFS_trans_sf"/>
</dbReference>
<dbReference type="EMBL" id="FUKQ01000052">
    <property type="protein sequence ID" value="SJN43248.1"/>
    <property type="molecule type" value="Genomic_DNA"/>
</dbReference>
<evidence type="ECO:0000256" key="3">
    <source>
        <dbReference type="ARBA" id="ARBA00022989"/>
    </source>
</evidence>
<evidence type="ECO:0000259" key="6">
    <source>
        <dbReference type="PROSITE" id="PS50850"/>
    </source>
</evidence>
<dbReference type="Pfam" id="PF07690">
    <property type="entry name" value="MFS_1"/>
    <property type="match status" value="1"/>
</dbReference>
<feature type="transmembrane region" description="Helical" evidence="5">
    <location>
        <begin position="212"/>
        <end position="230"/>
    </location>
</feature>
<feature type="transmembrane region" description="Helical" evidence="5">
    <location>
        <begin position="317"/>
        <end position="340"/>
    </location>
</feature>
<dbReference type="SUPFAM" id="SSF103473">
    <property type="entry name" value="MFS general substrate transporter"/>
    <property type="match status" value="1"/>
</dbReference>
<keyword evidence="4 5" id="KW-0472">Membrane</keyword>
<dbReference type="InterPro" id="IPR020846">
    <property type="entry name" value="MFS_dom"/>
</dbReference>
<dbReference type="AlphaFoldDB" id="A0A1R4KG42"/>
<feature type="transmembrane region" description="Helical" evidence="5">
    <location>
        <begin position="287"/>
        <end position="305"/>
    </location>
</feature>
<feature type="transmembrane region" description="Helical" evidence="5">
    <location>
        <begin position="65"/>
        <end position="85"/>
    </location>
</feature>
<evidence type="ECO:0000256" key="2">
    <source>
        <dbReference type="ARBA" id="ARBA00022692"/>
    </source>
</evidence>
<dbReference type="Gene3D" id="1.20.1720.10">
    <property type="entry name" value="Multidrug resistance protein D"/>
    <property type="match status" value="1"/>
</dbReference>
<feature type="transmembrane region" description="Helical" evidence="5">
    <location>
        <begin position="405"/>
        <end position="424"/>
    </location>
</feature>
<feature type="transmembrane region" description="Helical" evidence="5">
    <location>
        <begin position="125"/>
        <end position="147"/>
    </location>
</feature>
<evidence type="ECO:0000313" key="7">
    <source>
        <dbReference type="EMBL" id="SJN43248.1"/>
    </source>
</evidence>
<gene>
    <name evidence="7" type="ORF">FM114_14130</name>
</gene>
<feature type="transmembrane region" description="Helical" evidence="5">
    <location>
        <begin position="40"/>
        <end position="58"/>
    </location>
</feature>
<feature type="transmembrane region" description="Helical" evidence="5">
    <location>
        <begin position="346"/>
        <end position="366"/>
    </location>
</feature>